<evidence type="ECO:0000313" key="2">
    <source>
        <dbReference type="Proteomes" id="UP000485058"/>
    </source>
</evidence>
<organism evidence="1 2">
    <name type="scientific">Haematococcus lacustris</name>
    <name type="common">Green alga</name>
    <name type="synonym">Haematococcus pluvialis</name>
    <dbReference type="NCBI Taxonomy" id="44745"/>
    <lineage>
        <taxon>Eukaryota</taxon>
        <taxon>Viridiplantae</taxon>
        <taxon>Chlorophyta</taxon>
        <taxon>core chlorophytes</taxon>
        <taxon>Chlorophyceae</taxon>
        <taxon>CS clade</taxon>
        <taxon>Chlamydomonadales</taxon>
        <taxon>Haematococcaceae</taxon>
        <taxon>Haematococcus</taxon>
    </lineage>
</organism>
<protein>
    <submittedName>
        <fullName evidence="1">Uncharacterized protein</fullName>
    </submittedName>
</protein>
<evidence type="ECO:0000313" key="1">
    <source>
        <dbReference type="EMBL" id="GFH05567.1"/>
    </source>
</evidence>
<proteinExistence type="predicted"/>
<name>A0A699Y618_HAELA</name>
<reference evidence="1 2" key="1">
    <citation type="submission" date="2020-02" db="EMBL/GenBank/DDBJ databases">
        <title>Draft genome sequence of Haematococcus lacustris strain NIES-144.</title>
        <authorList>
            <person name="Morimoto D."/>
            <person name="Nakagawa S."/>
            <person name="Yoshida T."/>
            <person name="Sawayama S."/>
        </authorList>
    </citation>
    <scope>NUCLEOTIDE SEQUENCE [LARGE SCALE GENOMIC DNA]</scope>
    <source>
        <strain evidence="1 2">NIES-144</strain>
    </source>
</reference>
<keyword evidence="2" id="KW-1185">Reference proteome</keyword>
<accession>A0A699Y618</accession>
<dbReference type="Proteomes" id="UP000485058">
    <property type="component" value="Unassembled WGS sequence"/>
</dbReference>
<comment type="caution">
    <text evidence="1">The sequence shown here is derived from an EMBL/GenBank/DDBJ whole genome shotgun (WGS) entry which is preliminary data.</text>
</comment>
<dbReference type="EMBL" id="BLLF01000002">
    <property type="protein sequence ID" value="GFH05567.1"/>
    <property type="molecule type" value="Genomic_DNA"/>
</dbReference>
<dbReference type="AlphaFoldDB" id="A0A699Y618"/>
<feature type="non-terminal residue" evidence="1">
    <location>
        <position position="78"/>
    </location>
</feature>
<gene>
    <name evidence="1" type="ORF">HaLaN_00049</name>
</gene>
<sequence>MGLLSFCIARTADLLLPGFGTLVECVAAAEALATLEQSVQAAKLAGKAIDLANVEKQKVALQALAKEGGKVALGEMTA</sequence>